<dbReference type="Pfam" id="PF13639">
    <property type="entry name" value="zf-RING_2"/>
    <property type="match status" value="1"/>
</dbReference>
<accession>A0A1S4A199</accession>
<dbReference type="InterPro" id="IPR044600">
    <property type="entry name" value="ATL1/ATL16-like"/>
</dbReference>
<dbReference type="RefSeq" id="XP_016470452.1">
    <property type="nucleotide sequence ID" value="XM_016614966.1"/>
</dbReference>
<evidence type="ECO:0000256" key="14">
    <source>
        <dbReference type="PROSITE-ProRule" id="PRU00175"/>
    </source>
</evidence>
<dbReference type="GO" id="GO:0016567">
    <property type="term" value="P:protein ubiquitination"/>
    <property type="evidence" value="ECO:0000318"/>
    <property type="project" value="GO_Central"/>
</dbReference>
<gene>
    <name evidence="17" type="primary">LOC107792732</name>
</gene>
<keyword evidence="8 14" id="KW-0863">Zinc-finger</keyword>
<evidence type="ECO:0000256" key="10">
    <source>
        <dbReference type="ARBA" id="ARBA00022833"/>
    </source>
</evidence>
<evidence type="ECO:0000256" key="2">
    <source>
        <dbReference type="ARBA" id="ARBA00004167"/>
    </source>
</evidence>
<comment type="catalytic activity">
    <reaction evidence="1">
        <text>S-ubiquitinyl-[E2 ubiquitin-conjugating enzyme]-L-cysteine + [acceptor protein]-L-lysine = [E2 ubiquitin-conjugating enzyme]-L-cysteine + N(6)-ubiquitinyl-[acceptor protein]-L-lysine.</text>
        <dbReference type="EC" id="2.3.2.27"/>
    </reaction>
</comment>
<dbReference type="SUPFAM" id="SSF57850">
    <property type="entry name" value="RING/U-box"/>
    <property type="match status" value="1"/>
</dbReference>
<evidence type="ECO:0000259" key="16">
    <source>
        <dbReference type="PROSITE" id="PS50089"/>
    </source>
</evidence>
<evidence type="ECO:0000256" key="9">
    <source>
        <dbReference type="ARBA" id="ARBA00022786"/>
    </source>
</evidence>
<dbReference type="Gene3D" id="3.30.40.10">
    <property type="entry name" value="Zinc/RING finger domain, C3HC4 (zinc finger)"/>
    <property type="match status" value="1"/>
</dbReference>
<evidence type="ECO:0000256" key="8">
    <source>
        <dbReference type="ARBA" id="ARBA00022771"/>
    </source>
</evidence>
<evidence type="ECO:0000256" key="11">
    <source>
        <dbReference type="ARBA" id="ARBA00022989"/>
    </source>
</evidence>
<dbReference type="PROSITE" id="PS50089">
    <property type="entry name" value="ZF_RING_2"/>
    <property type="match status" value="1"/>
</dbReference>
<protein>
    <recommendedName>
        <fullName evidence="4">RING-type E3 ubiquitin transferase</fullName>
        <ecNumber evidence="4">2.3.2.27</ecNumber>
    </recommendedName>
</protein>
<feature type="transmembrane region" description="Helical" evidence="15">
    <location>
        <begin position="18"/>
        <end position="36"/>
    </location>
</feature>
<evidence type="ECO:0000256" key="4">
    <source>
        <dbReference type="ARBA" id="ARBA00012483"/>
    </source>
</evidence>
<dbReference type="UniPathway" id="UPA00143"/>
<dbReference type="PaxDb" id="4097-A0A1S4A199"/>
<keyword evidence="5" id="KW-0808">Transferase</keyword>
<evidence type="ECO:0000256" key="1">
    <source>
        <dbReference type="ARBA" id="ARBA00000900"/>
    </source>
</evidence>
<keyword evidence="11 15" id="KW-1133">Transmembrane helix</keyword>
<proteinExistence type="inferred from homology"/>
<evidence type="ECO:0000256" key="13">
    <source>
        <dbReference type="ARBA" id="ARBA00024209"/>
    </source>
</evidence>
<comment type="similarity">
    <text evidence="13">Belongs to the RING-type zinc finger family. ATL subfamily.</text>
</comment>
<organism evidence="17">
    <name type="scientific">Nicotiana tabacum</name>
    <name type="common">Common tobacco</name>
    <dbReference type="NCBI Taxonomy" id="4097"/>
    <lineage>
        <taxon>Eukaryota</taxon>
        <taxon>Viridiplantae</taxon>
        <taxon>Streptophyta</taxon>
        <taxon>Embryophyta</taxon>
        <taxon>Tracheophyta</taxon>
        <taxon>Spermatophyta</taxon>
        <taxon>Magnoliopsida</taxon>
        <taxon>eudicotyledons</taxon>
        <taxon>Gunneridae</taxon>
        <taxon>Pentapetalae</taxon>
        <taxon>asterids</taxon>
        <taxon>lamiids</taxon>
        <taxon>Solanales</taxon>
        <taxon>Solanaceae</taxon>
        <taxon>Nicotianoideae</taxon>
        <taxon>Nicotianeae</taxon>
        <taxon>Nicotiana</taxon>
    </lineage>
</organism>
<keyword evidence="12 15" id="KW-0472">Membrane</keyword>
<evidence type="ECO:0000256" key="7">
    <source>
        <dbReference type="ARBA" id="ARBA00022723"/>
    </source>
</evidence>
<evidence type="ECO:0000256" key="6">
    <source>
        <dbReference type="ARBA" id="ARBA00022692"/>
    </source>
</evidence>
<dbReference type="AlphaFoldDB" id="A0A1S4A199"/>
<evidence type="ECO:0000256" key="3">
    <source>
        <dbReference type="ARBA" id="ARBA00004906"/>
    </source>
</evidence>
<dbReference type="OMA" id="TERPECS"/>
<dbReference type="FunFam" id="3.30.40.10:FF:000187">
    <property type="entry name" value="E3 ubiquitin-protein ligase ATL6"/>
    <property type="match status" value="1"/>
</dbReference>
<reference evidence="17" key="1">
    <citation type="submission" date="2025-08" db="UniProtKB">
        <authorList>
            <consortium name="RefSeq"/>
        </authorList>
    </citation>
    <scope>IDENTIFICATION</scope>
</reference>
<keyword evidence="10" id="KW-0862">Zinc</keyword>
<dbReference type="SMR" id="A0A1S4A199"/>
<keyword evidence="9" id="KW-0833">Ubl conjugation pathway</keyword>
<evidence type="ECO:0000313" key="17">
    <source>
        <dbReference type="RefSeq" id="XP_016470452.1"/>
    </source>
</evidence>
<evidence type="ECO:0000256" key="15">
    <source>
        <dbReference type="SAM" id="Phobius"/>
    </source>
</evidence>
<keyword evidence="6 15" id="KW-0812">Transmembrane</keyword>
<dbReference type="OrthoDB" id="9984778at2759"/>
<evidence type="ECO:0000256" key="12">
    <source>
        <dbReference type="ARBA" id="ARBA00023136"/>
    </source>
</evidence>
<dbReference type="InterPro" id="IPR001841">
    <property type="entry name" value="Znf_RING"/>
</dbReference>
<evidence type="ECO:0000256" key="5">
    <source>
        <dbReference type="ARBA" id="ARBA00022679"/>
    </source>
</evidence>
<feature type="domain" description="RING-type" evidence="16">
    <location>
        <begin position="106"/>
        <end position="148"/>
    </location>
</feature>
<dbReference type="CDD" id="cd16461">
    <property type="entry name" value="RING-H2_EL5-like"/>
    <property type="match status" value="1"/>
</dbReference>
<dbReference type="KEGG" id="nta:107792732"/>
<dbReference type="GO" id="GO:0061630">
    <property type="term" value="F:ubiquitin protein ligase activity"/>
    <property type="evidence" value="ECO:0007669"/>
    <property type="project" value="UniProtKB-EC"/>
</dbReference>
<dbReference type="EC" id="2.3.2.27" evidence="4"/>
<dbReference type="PANTHER" id="PTHR46913:SF1">
    <property type="entry name" value="RING-H2 FINGER PROTEIN ATL16"/>
    <property type="match status" value="1"/>
</dbReference>
<dbReference type="PANTHER" id="PTHR46913">
    <property type="entry name" value="RING-H2 FINGER PROTEIN ATL16"/>
    <property type="match status" value="1"/>
</dbReference>
<name>A0A1S4A199_TOBAC</name>
<dbReference type="GO" id="GO:0008270">
    <property type="term" value="F:zinc ion binding"/>
    <property type="evidence" value="ECO:0007669"/>
    <property type="project" value="UniProtKB-KW"/>
</dbReference>
<sequence>MSSPNSSPGIGPSRWDPLLIASVGVICLILLLFSYLKIIQTRCCGYLSARLYRNPTQRHHLNEQILDDTDSQIHSRGLDSYIMHSLPITQFKKNNEQTTRPNNADCAVCLGEFVDGEWLKHLPYCSHVFHVACIDTWFQIHSSCPLCRSNVFNVKMQQGHSISMYTLLETLRREDFNHERSVHNEDIRSQILHNHPTRAVEGSSD</sequence>
<comment type="pathway">
    <text evidence="3">Protein modification; protein ubiquitination.</text>
</comment>
<keyword evidence="7" id="KW-0479">Metal-binding</keyword>
<dbReference type="SMART" id="SM00184">
    <property type="entry name" value="RING"/>
    <property type="match status" value="1"/>
</dbReference>
<dbReference type="GO" id="GO:0016020">
    <property type="term" value="C:membrane"/>
    <property type="evidence" value="ECO:0007669"/>
    <property type="project" value="UniProtKB-SubCell"/>
</dbReference>
<dbReference type="InterPro" id="IPR013083">
    <property type="entry name" value="Znf_RING/FYVE/PHD"/>
</dbReference>
<comment type="subcellular location">
    <subcellularLocation>
        <location evidence="2">Membrane</location>
        <topology evidence="2">Single-pass membrane protein</topology>
    </subcellularLocation>
</comment>